<dbReference type="FunFam" id="3.30.160.60:FF:000449">
    <property type="entry name" value="Zinc finger protein MAGPIE"/>
    <property type="match status" value="1"/>
</dbReference>
<dbReference type="Gene3D" id="3.30.160.60">
    <property type="entry name" value="Classic Zinc Finger"/>
    <property type="match status" value="2"/>
</dbReference>
<keyword evidence="5" id="KW-0805">Transcription regulation</keyword>
<feature type="region of interest" description="Disordered" evidence="8">
    <location>
        <begin position="126"/>
        <end position="159"/>
    </location>
</feature>
<keyword evidence="1" id="KW-0479">Metal-binding</keyword>
<dbReference type="Pfam" id="PF22996">
    <property type="entry name" value="C2H2-2nd_BIRD-IDD"/>
    <property type="match status" value="1"/>
</dbReference>
<keyword evidence="2" id="KW-0677">Repeat</keyword>
<feature type="domain" description="C2H2-type" evidence="9">
    <location>
        <begin position="96"/>
        <end position="118"/>
    </location>
</feature>
<dbReference type="InterPro" id="IPR013087">
    <property type="entry name" value="Znf_C2H2_type"/>
</dbReference>
<dbReference type="Pfam" id="PF22995">
    <property type="entry name" value="C2CH-3rd_BIRD-IDD"/>
    <property type="match status" value="1"/>
</dbReference>
<organism evidence="10">
    <name type="scientific">Zea mays</name>
    <name type="common">Maize</name>
    <dbReference type="NCBI Taxonomy" id="4577"/>
    <lineage>
        <taxon>Eukaryota</taxon>
        <taxon>Viridiplantae</taxon>
        <taxon>Streptophyta</taxon>
        <taxon>Embryophyta</taxon>
        <taxon>Tracheophyta</taxon>
        <taxon>Spermatophyta</taxon>
        <taxon>Magnoliopsida</taxon>
        <taxon>Liliopsida</taxon>
        <taxon>Poales</taxon>
        <taxon>Poaceae</taxon>
        <taxon>PACMAD clade</taxon>
        <taxon>Panicoideae</taxon>
        <taxon>Andropogonodae</taxon>
        <taxon>Andropogoneae</taxon>
        <taxon>Tripsacinae</taxon>
        <taxon>Zea</taxon>
    </lineage>
</organism>
<evidence type="ECO:0000256" key="5">
    <source>
        <dbReference type="ARBA" id="ARBA00023015"/>
    </source>
</evidence>
<feature type="region of interest" description="Disordered" evidence="8">
    <location>
        <begin position="1"/>
        <end position="23"/>
    </location>
</feature>
<gene>
    <name evidence="10" type="primary">IDD7</name>
    <name evidence="10" type="ORF">Zm00014a_009997</name>
</gene>
<dbReference type="SMART" id="SM00355">
    <property type="entry name" value="ZnF_C2H2"/>
    <property type="match status" value="3"/>
</dbReference>
<proteinExistence type="predicted"/>
<protein>
    <submittedName>
        <fullName evidence="10">Protein indeterminate-domain 7</fullName>
    </submittedName>
</protein>
<dbReference type="FunFam" id="3.30.160.60:FF:000131">
    <property type="entry name" value="protein indeterminate-domain 5, chloroplastic-like"/>
    <property type="match status" value="1"/>
</dbReference>
<feature type="region of interest" description="Disordered" evidence="8">
    <location>
        <begin position="40"/>
        <end position="81"/>
    </location>
</feature>
<dbReference type="InterPro" id="IPR055185">
    <property type="entry name" value="C2CH-4th_BIRD-IDD"/>
</dbReference>
<dbReference type="AlphaFoldDB" id="A0A317Y9F2"/>
<dbReference type="PANTHER" id="PTHR10593:SF136">
    <property type="entry name" value="PROTEIN INDETERMINATE-DOMAIN 12"/>
    <property type="match status" value="1"/>
</dbReference>
<comment type="caution">
    <text evidence="10">The sequence shown here is derived from an EMBL/GenBank/DDBJ whole genome shotgun (WGS) entry which is preliminary data.</text>
</comment>
<dbReference type="PROSITE" id="PS00028">
    <property type="entry name" value="ZINC_FINGER_C2H2_1"/>
    <property type="match status" value="1"/>
</dbReference>
<evidence type="ECO:0000256" key="4">
    <source>
        <dbReference type="ARBA" id="ARBA00022833"/>
    </source>
</evidence>
<evidence type="ECO:0000256" key="1">
    <source>
        <dbReference type="ARBA" id="ARBA00022723"/>
    </source>
</evidence>
<evidence type="ECO:0000256" key="6">
    <source>
        <dbReference type="ARBA" id="ARBA00023163"/>
    </source>
</evidence>
<dbReference type="InterPro" id="IPR031140">
    <property type="entry name" value="IDD1-16"/>
</dbReference>
<dbReference type="GO" id="GO:0006355">
    <property type="term" value="P:regulation of DNA-templated transcription"/>
    <property type="evidence" value="ECO:0007669"/>
    <property type="project" value="UniProtKB-ARBA"/>
</dbReference>
<dbReference type="InterPro" id="IPR055186">
    <property type="entry name" value="C2H2-2nd_BIRD-IDD"/>
</dbReference>
<evidence type="ECO:0000313" key="10">
    <source>
        <dbReference type="EMBL" id="PWZ55298.1"/>
    </source>
</evidence>
<dbReference type="PANTHER" id="PTHR10593">
    <property type="entry name" value="SERINE/THREONINE-PROTEIN KINASE RIO"/>
    <property type="match status" value="1"/>
</dbReference>
<dbReference type="Pfam" id="PF12874">
    <property type="entry name" value="zf-met"/>
    <property type="match status" value="1"/>
</dbReference>
<dbReference type="PROSITE" id="PS50157">
    <property type="entry name" value="ZINC_FINGER_C2H2_2"/>
    <property type="match status" value="1"/>
</dbReference>
<name>A0A317Y9F2_MAIZE</name>
<evidence type="ECO:0000256" key="3">
    <source>
        <dbReference type="ARBA" id="ARBA00022771"/>
    </source>
</evidence>
<dbReference type="SUPFAM" id="SSF57667">
    <property type="entry name" value="beta-beta-alpha zinc fingers"/>
    <property type="match status" value="1"/>
</dbReference>
<sequence length="437" mass="46835">MQMMMLSDLSSDDHEATGSSSYGGDMASYALSPLFLAPAASATAPLPPPPQPPAEELTNKQAAGGGKRKRSQPGNPDPGAEVIALSPRTLVATNRFVCEICNKGFQRDQNLQLHRRGHNLPWKLRQRSSLVVPSSSAAAGSGGRQQQQQGEAAPAPAPPRKRVYVCPEPTCVHHDPARALGDLTGIKKHFSRKHGEKRWCCERCGKRYAVQSDWKAHVKGCGTREYRCDCGILFSRKDSLLTHRAFCDALAEESARLLAAAANNGSTITTTTSSSNNNDLLNASNNITPLFLPFASSPPPVVAAAQNPNNTLFFLRQELSPFLQPRVTMQQQPSPYLDLHMHVDASIVTTTGGLADGTPVSFGLALDGSVATVGHRRLTRDFLGVDGGGRQVEELQLPLCATAAAGASRTASCATDLTRQCLGGRLPPVNETWSHNF</sequence>
<evidence type="ECO:0000256" key="7">
    <source>
        <dbReference type="PROSITE-ProRule" id="PRU00042"/>
    </source>
</evidence>
<accession>A0A317Y9F2</accession>
<dbReference type="EMBL" id="NCVQ01000001">
    <property type="protein sequence ID" value="PWZ55298.1"/>
    <property type="molecule type" value="Genomic_DNA"/>
</dbReference>
<dbReference type="Pfam" id="PF22992">
    <property type="entry name" value="C2CH-4th_BIRD-IDD"/>
    <property type="match status" value="1"/>
</dbReference>
<evidence type="ECO:0000256" key="8">
    <source>
        <dbReference type="SAM" id="MobiDB-lite"/>
    </source>
</evidence>
<dbReference type="Proteomes" id="UP000251960">
    <property type="component" value="Chromosome 1"/>
</dbReference>
<feature type="compositionally biased region" description="Low complexity" evidence="8">
    <location>
        <begin position="133"/>
        <end position="154"/>
    </location>
</feature>
<keyword evidence="6" id="KW-0804">Transcription</keyword>
<dbReference type="GO" id="GO:0008270">
    <property type="term" value="F:zinc ion binding"/>
    <property type="evidence" value="ECO:0007669"/>
    <property type="project" value="UniProtKB-KW"/>
</dbReference>
<keyword evidence="4" id="KW-0862">Zinc</keyword>
<reference evidence="10" key="1">
    <citation type="journal article" date="2018" name="Nat. Genet.">
        <title>Extensive intraspecific gene order and gene structural variations between Mo17 and other maize genomes.</title>
        <authorList>
            <person name="Sun S."/>
            <person name="Zhou Y."/>
            <person name="Chen J."/>
            <person name="Shi J."/>
            <person name="Zhao H."/>
            <person name="Zhao H."/>
            <person name="Song W."/>
            <person name="Zhang M."/>
            <person name="Cui Y."/>
            <person name="Dong X."/>
            <person name="Liu H."/>
            <person name="Ma X."/>
            <person name="Jiao Y."/>
            <person name="Wang B."/>
            <person name="Wei X."/>
            <person name="Stein J.C."/>
            <person name="Glaubitz J.C."/>
            <person name="Lu F."/>
            <person name="Yu G."/>
            <person name="Liang C."/>
            <person name="Fengler K."/>
            <person name="Li B."/>
            <person name="Rafalski A."/>
            <person name="Schnable P.S."/>
            <person name="Ware D.H."/>
            <person name="Buckler E.S."/>
            <person name="Lai J."/>
        </authorList>
    </citation>
    <scope>NUCLEOTIDE SEQUENCE [LARGE SCALE GENOMIC DNA]</scope>
    <source>
        <tissue evidence="10">Seedling</tissue>
    </source>
</reference>
<dbReference type="ExpressionAtlas" id="A0A317Y9F2">
    <property type="expression patterns" value="baseline and differential"/>
</dbReference>
<keyword evidence="3 7" id="KW-0863">Zinc-finger</keyword>
<evidence type="ECO:0000256" key="2">
    <source>
        <dbReference type="ARBA" id="ARBA00022737"/>
    </source>
</evidence>
<dbReference type="InterPro" id="IPR036236">
    <property type="entry name" value="Znf_C2H2_sf"/>
</dbReference>
<dbReference type="InterPro" id="IPR055187">
    <property type="entry name" value="C2CH-3rd_BIRD-IDD"/>
</dbReference>
<evidence type="ECO:0000259" key="9">
    <source>
        <dbReference type="PROSITE" id="PS50157"/>
    </source>
</evidence>